<comment type="caution">
    <text evidence="13">The sequence shown here is derived from an EMBL/GenBank/DDBJ whole genome shotgun (WGS) entry which is preliminary data.</text>
</comment>
<dbReference type="Gene3D" id="1.10.10.160">
    <property type="match status" value="1"/>
</dbReference>
<keyword evidence="5 10" id="KW-0067">ATP-binding</keyword>
<protein>
    <recommendedName>
        <fullName evidence="8">DNA 3'-5' helicase</fullName>
        <ecNumber evidence="8">5.6.2.4</ecNumber>
    </recommendedName>
</protein>
<dbReference type="CDD" id="cd17932">
    <property type="entry name" value="DEXQc_UvrD"/>
    <property type="match status" value="1"/>
</dbReference>
<dbReference type="InterPro" id="IPR013986">
    <property type="entry name" value="DExx_box_DNA_helicase_dom_sf"/>
</dbReference>
<evidence type="ECO:0000313" key="13">
    <source>
        <dbReference type="EMBL" id="HJD96378.1"/>
    </source>
</evidence>
<dbReference type="Gene3D" id="3.40.50.300">
    <property type="entry name" value="P-loop containing nucleotide triphosphate hydrolases"/>
    <property type="match status" value="2"/>
</dbReference>
<evidence type="ECO:0000256" key="6">
    <source>
        <dbReference type="ARBA" id="ARBA00023235"/>
    </source>
</evidence>
<dbReference type="InterPro" id="IPR014016">
    <property type="entry name" value="UvrD-like_ATP-bd"/>
</dbReference>
<keyword evidence="6" id="KW-0413">Isomerase</keyword>
<sequence length="768" mass="87295">MLDISHLNDAQKEAVTAPGGPMLVIAGAGSGKTRTIVYRLAWLAEQGVDPRSMLLLTFTRKASQEMLHRAATLLDHQLFGVQGGTFHSFAFSVLRRWAPDWTGGALSVMDTADSSSAIQACKENLGLGKGDRSFPRTQTVISLLSKARNKEMSLEEVLSREAQHLLPHASDLMKLGEAYKNYKHEHALLDYDDLLFELEQLFIDKPDLLEAQKMRFSHIMVDEYQDTNKVQARLVRMLAGKDGNIMAVGDDAQSIYAFRGATVHNILDFPKLFHNTRIIRLEENYRSVQPVLDVANNLLSHSSEGYRKHLFSRRELPSEAAVTLYRPLSDLSQAQLAARRIEELLSSVPAREIAVLFRSGYQSYHLELELNKRGIGFRKYGGLRYAEAAHVKDVMAFARLVNNPLDLPSFDRVAALSRGIGPKTSRKLFTLACGTDENALKKASSRWPDFQENMALISSLRMERPRPEEVIGRILEHYRPKMEELFPDDWPRRLQGLEEMSTIASSYDDLQLFVADLSLDNPEEAPEEEGEEDRITLSTVHSSKGLEWSAVLIIDLVEDRFPSRHALVRPEDFEEERRLMYVACTRAKDTLDLFSPLSIYSRSSGDREPASPSPFVRELPPDMLEEVFENYGGMLAKRRVQETPSVTSFGDAPRRRAWHFDNDDEKEMLRRRNDGWPPVEREDSFTPRSREDADDAYMAAVREAARSGRELEESPEEKPARKKLGFCRHRLFGRGKIVEEIPPDKYRVHFPGFGLKIILADYLTLEQS</sequence>
<dbReference type="InterPro" id="IPR014017">
    <property type="entry name" value="DNA_helicase_UvrD-like_C"/>
</dbReference>
<dbReference type="GO" id="GO:0016787">
    <property type="term" value="F:hydrolase activity"/>
    <property type="evidence" value="ECO:0007669"/>
    <property type="project" value="UniProtKB-UniRule"/>
</dbReference>
<reference evidence="13" key="2">
    <citation type="submission" date="2021-09" db="EMBL/GenBank/DDBJ databases">
        <authorList>
            <person name="Gilroy R."/>
        </authorList>
    </citation>
    <scope>NUCLEOTIDE SEQUENCE</scope>
    <source>
        <strain evidence="13">ChiGjej2B2-19336</strain>
    </source>
</reference>
<dbReference type="PROSITE" id="PS51217">
    <property type="entry name" value="UVRD_HELICASE_CTER"/>
    <property type="match status" value="1"/>
</dbReference>
<dbReference type="EC" id="5.6.2.4" evidence="8"/>
<dbReference type="Proteomes" id="UP000698963">
    <property type="component" value="Unassembled WGS sequence"/>
</dbReference>
<dbReference type="GO" id="GO:0005829">
    <property type="term" value="C:cytosol"/>
    <property type="evidence" value="ECO:0007669"/>
    <property type="project" value="TreeGrafter"/>
</dbReference>
<proteinExistence type="inferred from homology"/>
<comment type="similarity">
    <text evidence="1">Belongs to the helicase family. UvrD subfamily.</text>
</comment>
<gene>
    <name evidence="13" type="ORF">K8W16_01860</name>
</gene>
<dbReference type="EMBL" id="DYZA01000032">
    <property type="protein sequence ID" value="HJD96378.1"/>
    <property type="molecule type" value="Genomic_DNA"/>
</dbReference>
<dbReference type="InterPro" id="IPR027417">
    <property type="entry name" value="P-loop_NTPase"/>
</dbReference>
<accession>A0A921DQY6</accession>
<dbReference type="GO" id="GO:0043138">
    <property type="term" value="F:3'-5' DNA helicase activity"/>
    <property type="evidence" value="ECO:0007669"/>
    <property type="project" value="UniProtKB-EC"/>
</dbReference>
<reference evidence="13" key="1">
    <citation type="journal article" date="2021" name="PeerJ">
        <title>Extensive microbial diversity within the chicken gut microbiome revealed by metagenomics and culture.</title>
        <authorList>
            <person name="Gilroy R."/>
            <person name="Ravi A."/>
            <person name="Getino M."/>
            <person name="Pursley I."/>
            <person name="Horton D.L."/>
            <person name="Alikhan N.F."/>
            <person name="Baker D."/>
            <person name="Gharbi K."/>
            <person name="Hall N."/>
            <person name="Watson M."/>
            <person name="Adriaenssens E.M."/>
            <person name="Foster-Nyarko E."/>
            <person name="Jarju S."/>
            <person name="Secka A."/>
            <person name="Antonio M."/>
            <person name="Oren A."/>
            <person name="Chaudhuri R.R."/>
            <person name="La Ragione R."/>
            <person name="Hildebrand F."/>
            <person name="Pallen M.J."/>
        </authorList>
    </citation>
    <scope>NUCLEOTIDE SEQUENCE</scope>
    <source>
        <strain evidence="13">ChiGjej2B2-19336</strain>
    </source>
</reference>
<dbReference type="PANTHER" id="PTHR11070:SF3">
    <property type="entry name" value="DNA 3'-5' HELICASE"/>
    <property type="match status" value="1"/>
</dbReference>
<dbReference type="Gene3D" id="1.10.486.10">
    <property type="entry name" value="PCRA, domain 4"/>
    <property type="match status" value="1"/>
</dbReference>
<feature type="binding site" evidence="10">
    <location>
        <begin position="26"/>
        <end position="33"/>
    </location>
    <ligand>
        <name>ATP</name>
        <dbReference type="ChEBI" id="CHEBI:30616"/>
    </ligand>
</feature>
<dbReference type="PROSITE" id="PS51198">
    <property type="entry name" value="UVRD_HELICASE_ATP_BIND"/>
    <property type="match status" value="1"/>
</dbReference>
<name>A0A921DQY6_9BACT</name>
<dbReference type="Pfam" id="PF13361">
    <property type="entry name" value="UvrD_C"/>
    <property type="match status" value="1"/>
</dbReference>
<dbReference type="GO" id="GO:0005524">
    <property type="term" value="F:ATP binding"/>
    <property type="evidence" value="ECO:0007669"/>
    <property type="project" value="UniProtKB-UniRule"/>
</dbReference>
<dbReference type="InterPro" id="IPR000212">
    <property type="entry name" value="DNA_helicase_UvrD/REP"/>
</dbReference>
<dbReference type="PANTHER" id="PTHR11070">
    <property type="entry name" value="UVRD / RECB / PCRA DNA HELICASE FAMILY MEMBER"/>
    <property type="match status" value="1"/>
</dbReference>
<evidence type="ECO:0000256" key="4">
    <source>
        <dbReference type="ARBA" id="ARBA00022806"/>
    </source>
</evidence>
<evidence type="ECO:0000256" key="1">
    <source>
        <dbReference type="ARBA" id="ARBA00009922"/>
    </source>
</evidence>
<evidence type="ECO:0000256" key="2">
    <source>
        <dbReference type="ARBA" id="ARBA00022741"/>
    </source>
</evidence>
<evidence type="ECO:0000256" key="8">
    <source>
        <dbReference type="ARBA" id="ARBA00034808"/>
    </source>
</evidence>
<keyword evidence="4 10" id="KW-0347">Helicase</keyword>
<organism evidence="13 14">
    <name type="scientific">Mailhella massiliensis</name>
    <dbReference type="NCBI Taxonomy" id="1903261"/>
    <lineage>
        <taxon>Bacteria</taxon>
        <taxon>Pseudomonadati</taxon>
        <taxon>Thermodesulfobacteriota</taxon>
        <taxon>Desulfovibrionia</taxon>
        <taxon>Desulfovibrionales</taxon>
        <taxon>Desulfovibrionaceae</taxon>
        <taxon>Mailhella</taxon>
    </lineage>
</organism>
<comment type="catalytic activity">
    <reaction evidence="7">
        <text>Couples ATP hydrolysis with the unwinding of duplex DNA by translocating in the 3'-5' direction.</text>
        <dbReference type="EC" id="5.6.2.4"/>
    </reaction>
</comment>
<evidence type="ECO:0000256" key="10">
    <source>
        <dbReference type="PROSITE-ProRule" id="PRU00560"/>
    </source>
</evidence>
<evidence type="ECO:0000256" key="9">
    <source>
        <dbReference type="ARBA" id="ARBA00048988"/>
    </source>
</evidence>
<dbReference type="AlphaFoldDB" id="A0A921DQY6"/>
<evidence type="ECO:0000256" key="7">
    <source>
        <dbReference type="ARBA" id="ARBA00034617"/>
    </source>
</evidence>
<comment type="catalytic activity">
    <reaction evidence="9">
        <text>ATP + H2O = ADP + phosphate + H(+)</text>
        <dbReference type="Rhea" id="RHEA:13065"/>
        <dbReference type="ChEBI" id="CHEBI:15377"/>
        <dbReference type="ChEBI" id="CHEBI:15378"/>
        <dbReference type="ChEBI" id="CHEBI:30616"/>
        <dbReference type="ChEBI" id="CHEBI:43474"/>
        <dbReference type="ChEBI" id="CHEBI:456216"/>
        <dbReference type="EC" id="5.6.2.4"/>
    </reaction>
</comment>
<feature type="domain" description="UvrD-like helicase ATP-binding" evidence="11">
    <location>
        <begin position="5"/>
        <end position="288"/>
    </location>
</feature>
<evidence type="ECO:0000259" key="12">
    <source>
        <dbReference type="PROSITE" id="PS51217"/>
    </source>
</evidence>
<dbReference type="Pfam" id="PF00580">
    <property type="entry name" value="UvrD-helicase"/>
    <property type="match status" value="1"/>
</dbReference>
<evidence type="ECO:0000313" key="14">
    <source>
        <dbReference type="Proteomes" id="UP000698963"/>
    </source>
</evidence>
<keyword evidence="3 10" id="KW-0378">Hydrolase</keyword>
<dbReference type="GO" id="GO:0000725">
    <property type="term" value="P:recombinational repair"/>
    <property type="evidence" value="ECO:0007669"/>
    <property type="project" value="TreeGrafter"/>
</dbReference>
<dbReference type="GO" id="GO:0003677">
    <property type="term" value="F:DNA binding"/>
    <property type="evidence" value="ECO:0007669"/>
    <property type="project" value="InterPro"/>
</dbReference>
<evidence type="ECO:0000259" key="11">
    <source>
        <dbReference type="PROSITE" id="PS51198"/>
    </source>
</evidence>
<feature type="domain" description="UvrD-like helicase C-terminal" evidence="12">
    <location>
        <begin position="289"/>
        <end position="545"/>
    </location>
</feature>
<evidence type="ECO:0000256" key="5">
    <source>
        <dbReference type="ARBA" id="ARBA00022840"/>
    </source>
</evidence>
<dbReference type="RefSeq" id="WP_304120657.1">
    <property type="nucleotide sequence ID" value="NZ_DYZA01000032.1"/>
</dbReference>
<dbReference type="SUPFAM" id="SSF52540">
    <property type="entry name" value="P-loop containing nucleoside triphosphate hydrolases"/>
    <property type="match status" value="1"/>
</dbReference>
<keyword evidence="2 10" id="KW-0547">Nucleotide-binding</keyword>
<evidence type="ECO:0000256" key="3">
    <source>
        <dbReference type="ARBA" id="ARBA00022801"/>
    </source>
</evidence>